<dbReference type="Pfam" id="PF00840">
    <property type="entry name" value="Glyco_hydro_7"/>
    <property type="match status" value="1"/>
</dbReference>
<dbReference type="Gene3D" id="2.70.100.10">
    <property type="entry name" value="Glycoside hydrolase, family 7, domain"/>
    <property type="match status" value="1"/>
</dbReference>
<feature type="chain" id="PRO_5035445502" description="Glucanase" evidence="10">
    <location>
        <begin position="21"/>
        <end position="455"/>
    </location>
</feature>
<reference evidence="11" key="1">
    <citation type="journal article" date="2021" name="Nat. Commun.">
        <title>Genetic determinants of endophytism in the Arabidopsis root mycobiome.</title>
        <authorList>
            <person name="Mesny F."/>
            <person name="Miyauchi S."/>
            <person name="Thiergart T."/>
            <person name="Pickel B."/>
            <person name="Atanasova L."/>
            <person name="Karlsson M."/>
            <person name="Huettel B."/>
            <person name="Barry K.W."/>
            <person name="Haridas S."/>
            <person name="Chen C."/>
            <person name="Bauer D."/>
            <person name="Andreopoulos W."/>
            <person name="Pangilinan J."/>
            <person name="LaButti K."/>
            <person name="Riley R."/>
            <person name="Lipzen A."/>
            <person name="Clum A."/>
            <person name="Drula E."/>
            <person name="Henrissat B."/>
            <person name="Kohler A."/>
            <person name="Grigoriev I.V."/>
            <person name="Martin F.M."/>
            <person name="Hacquard S."/>
        </authorList>
    </citation>
    <scope>NUCLEOTIDE SEQUENCE</scope>
    <source>
        <strain evidence="11">MPI-SDFR-AT-0120</strain>
    </source>
</reference>
<keyword evidence="8 9" id="KW-0624">Polysaccharide degradation</keyword>
<dbReference type="FunFam" id="2.70.100.10:FF:000001">
    <property type="entry name" value="Glucanase"/>
    <property type="match status" value="1"/>
</dbReference>
<evidence type="ECO:0000256" key="2">
    <source>
        <dbReference type="ARBA" id="ARBA00006044"/>
    </source>
</evidence>
<accession>A0A8K0QTU7</accession>
<dbReference type="InterPro" id="IPR013320">
    <property type="entry name" value="ConA-like_dom_sf"/>
</dbReference>
<evidence type="ECO:0000256" key="7">
    <source>
        <dbReference type="ARBA" id="ARBA00023295"/>
    </source>
</evidence>
<protein>
    <recommendedName>
        <fullName evidence="9">Glucanase</fullName>
        <ecNumber evidence="9">3.2.1.-</ecNumber>
    </recommendedName>
</protein>
<evidence type="ECO:0000313" key="11">
    <source>
        <dbReference type="EMBL" id="KAH7067865.1"/>
    </source>
</evidence>
<dbReference type="GO" id="GO:0030245">
    <property type="term" value="P:cellulose catabolic process"/>
    <property type="evidence" value="ECO:0007669"/>
    <property type="project" value="UniProtKB-KW"/>
</dbReference>
<keyword evidence="7 9" id="KW-0326">Glycosidase</keyword>
<organism evidence="11 12">
    <name type="scientific">Paraphoma chrysanthemicola</name>
    <dbReference type="NCBI Taxonomy" id="798071"/>
    <lineage>
        <taxon>Eukaryota</taxon>
        <taxon>Fungi</taxon>
        <taxon>Dikarya</taxon>
        <taxon>Ascomycota</taxon>
        <taxon>Pezizomycotina</taxon>
        <taxon>Dothideomycetes</taxon>
        <taxon>Pleosporomycetidae</taxon>
        <taxon>Pleosporales</taxon>
        <taxon>Pleosporineae</taxon>
        <taxon>Phaeosphaeriaceae</taxon>
        <taxon>Paraphoma</taxon>
    </lineage>
</organism>
<dbReference type="PRINTS" id="PR00734">
    <property type="entry name" value="GLHYDRLASE7"/>
</dbReference>
<dbReference type="Proteomes" id="UP000813461">
    <property type="component" value="Unassembled WGS sequence"/>
</dbReference>
<dbReference type="InterPro" id="IPR001722">
    <property type="entry name" value="Glyco_hydro_7"/>
</dbReference>
<sequence>MFSAAKAAAVLAFCASSASAWVIGTQQSEVHPKMTWQRCTGSGGGSCTNVNGEIVIDANWRWLHTTSGYTNCFNGNEWDSTLCATNAACTRNCAIEGSDYRGTYGISTSGNSLSLKFITKGQYSTNVGSRTYLMKDANTYEMFNLIGNEFTFDVDASQLPCGLNGALYFVSMPAKGQGTPGAKYGTGYCDAQCARDLKFIDGQANAEGWQASSTDANAGVGKKGACCAEMDVWEANSISTALTPHSCQPEGYSVCEDTSCGGTYSLDRYAGTCDANGCDFNPYRVGVKDFYGKGKTIDTSKKITVVTQFLGSGSNLSELKRFYVQDGVVFKNPEPTIPGMTGNSITQEWCNTQKEVFNEEIYPFNEFGGMASMGKGMGLGMVLVMSLWDDHYANMLWLDSTYPTDRDPNSPGAARGECATSSGVPAEVEAANPNAQVVFSNIKFGPIGSTFKQPA</sequence>
<evidence type="ECO:0000256" key="1">
    <source>
        <dbReference type="ARBA" id="ARBA00001641"/>
    </source>
</evidence>
<gene>
    <name evidence="11" type="ORF">FB567DRAFT_457749</name>
</gene>
<comment type="caution">
    <text evidence="11">The sequence shown here is derived from an EMBL/GenBank/DDBJ whole genome shotgun (WGS) entry which is preliminary data.</text>
</comment>
<evidence type="ECO:0000256" key="5">
    <source>
        <dbReference type="ARBA" id="ARBA00023001"/>
    </source>
</evidence>
<evidence type="ECO:0000256" key="4">
    <source>
        <dbReference type="ARBA" id="ARBA00022801"/>
    </source>
</evidence>
<evidence type="ECO:0000256" key="3">
    <source>
        <dbReference type="ARBA" id="ARBA00022729"/>
    </source>
</evidence>
<proteinExistence type="inferred from homology"/>
<feature type="signal peptide" evidence="10">
    <location>
        <begin position="1"/>
        <end position="20"/>
    </location>
</feature>
<dbReference type="PANTHER" id="PTHR33753">
    <property type="entry name" value="1,4-BETA-D-GLUCAN CELLOBIOHYDROLASE B"/>
    <property type="match status" value="1"/>
</dbReference>
<dbReference type="CDD" id="cd07999">
    <property type="entry name" value="GH7_CBH_EG"/>
    <property type="match status" value="1"/>
</dbReference>
<evidence type="ECO:0000256" key="8">
    <source>
        <dbReference type="ARBA" id="ARBA00023326"/>
    </source>
</evidence>
<dbReference type="GO" id="GO:0016162">
    <property type="term" value="F:cellulose 1,4-beta-cellobiosidase activity"/>
    <property type="evidence" value="ECO:0007669"/>
    <property type="project" value="UniProtKB-EC"/>
</dbReference>
<dbReference type="InterPro" id="IPR037019">
    <property type="entry name" value="Glyco_hydro_7_sf"/>
</dbReference>
<keyword evidence="5 9" id="KW-0136">Cellulose degradation</keyword>
<evidence type="ECO:0000313" key="12">
    <source>
        <dbReference type="Proteomes" id="UP000813461"/>
    </source>
</evidence>
<keyword evidence="6" id="KW-0119">Carbohydrate metabolism</keyword>
<comment type="catalytic activity">
    <reaction evidence="1">
        <text>Hydrolysis of (1-&gt;4)-beta-D-glucosidic linkages in cellulose and cellotetraose, releasing cellobiose from the non-reducing ends of the chains.</text>
        <dbReference type="EC" id="3.2.1.91"/>
    </reaction>
</comment>
<name>A0A8K0QTU7_9PLEO</name>
<keyword evidence="3 10" id="KW-0732">Signal</keyword>
<evidence type="ECO:0000256" key="9">
    <source>
        <dbReference type="RuleBase" id="RU361164"/>
    </source>
</evidence>
<evidence type="ECO:0000256" key="10">
    <source>
        <dbReference type="SAM" id="SignalP"/>
    </source>
</evidence>
<dbReference type="OrthoDB" id="412382at2759"/>
<dbReference type="AlphaFoldDB" id="A0A8K0QTU7"/>
<keyword evidence="12" id="KW-1185">Reference proteome</keyword>
<dbReference type="EC" id="3.2.1.-" evidence="9"/>
<dbReference type="PANTHER" id="PTHR33753:SF2">
    <property type="entry name" value="GLYCOSIDE HYDROLASE FAMILY 7 PROTEIN"/>
    <property type="match status" value="1"/>
</dbReference>
<evidence type="ECO:0000256" key="6">
    <source>
        <dbReference type="ARBA" id="ARBA00023277"/>
    </source>
</evidence>
<keyword evidence="4 9" id="KW-0378">Hydrolase</keyword>
<dbReference type="EMBL" id="JAGMVJ010000033">
    <property type="protein sequence ID" value="KAH7067865.1"/>
    <property type="molecule type" value="Genomic_DNA"/>
</dbReference>
<dbReference type="SUPFAM" id="SSF49899">
    <property type="entry name" value="Concanavalin A-like lectins/glucanases"/>
    <property type="match status" value="1"/>
</dbReference>
<comment type="similarity">
    <text evidence="2 9">Belongs to the glycosyl hydrolase 7 (cellulase C) family.</text>
</comment>